<keyword evidence="7" id="KW-0046">Antibiotic resistance</keyword>
<dbReference type="Proteomes" id="UP001596241">
    <property type="component" value="Unassembled WGS sequence"/>
</dbReference>
<name>A0ABW1FQ35_9ACTN</name>
<feature type="transmembrane region" description="Helical" evidence="9">
    <location>
        <begin position="52"/>
        <end position="71"/>
    </location>
</feature>
<feature type="transmembrane region" description="Helical" evidence="9">
    <location>
        <begin position="233"/>
        <end position="252"/>
    </location>
</feature>
<keyword evidence="3" id="KW-1003">Cell membrane</keyword>
<evidence type="ECO:0000313" key="11">
    <source>
        <dbReference type="EMBL" id="MFC5896536.1"/>
    </source>
</evidence>
<sequence>MSSPSTTTGRTGPGTALLAVVMPAVLVTVAASDMVNLMLPRIQADFGASEAELAWVVTGFLLVFSVGIPLYGRLSDRVALRRLFAFALLAYAAGNLICAIAPSLPVLVAGRIVTGAGGAGVPVLSVIAVTRLLPAERRGAGIGVASAGAGIGAAVGPALGGWLGQWLGWPSLFRLLCVAALVLLPAAWRVLPDERPVGEGRLDLPGGLLLGAGTGLALFGMTRAQVAGFGAPTAWGALLAGGVTLAFFGWRTGRVEQPFVPPALLRDRTYRTAVLVVVLAMAVNLGGLVFVPLVLVEVNGLTPGEGAFVMIPAGVAVALVSPLIGRLSGRVGARGPVLTGIALMGTSALALSAFTGGASALPAGAGILGIGLGFILVITTVIGAVASHLPAERTGAGIGILQGAQFLGAGAGPAVFGVLVAARRQSGAAALNPLFSGHHGAAYSDVFLAMAAVALLTLLLASRLRPAAASAPAPQTASPRASSPRRAGSR</sequence>
<reference evidence="12" key="1">
    <citation type="journal article" date="2019" name="Int. J. Syst. Evol. Microbiol.">
        <title>The Global Catalogue of Microorganisms (GCM) 10K type strain sequencing project: providing services to taxonomists for standard genome sequencing and annotation.</title>
        <authorList>
            <consortium name="The Broad Institute Genomics Platform"/>
            <consortium name="The Broad Institute Genome Sequencing Center for Infectious Disease"/>
            <person name="Wu L."/>
            <person name="Ma J."/>
        </authorList>
    </citation>
    <scope>NUCLEOTIDE SEQUENCE [LARGE SCALE GENOMIC DNA]</scope>
    <source>
        <strain evidence="12">CGMCC 1.15809</strain>
    </source>
</reference>
<evidence type="ECO:0000256" key="1">
    <source>
        <dbReference type="ARBA" id="ARBA00004651"/>
    </source>
</evidence>
<feature type="transmembrane region" description="Helical" evidence="9">
    <location>
        <begin position="337"/>
        <end position="357"/>
    </location>
</feature>
<feature type="transmembrane region" description="Helical" evidence="9">
    <location>
        <begin position="363"/>
        <end position="386"/>
    </location>
</feature>
<keyword evidence="2" id="KW-0813">Transport</keyword>
<evidence type="ECO:0000313" key="12">
    <source>
        <dbReference type="Proteomes" id="UP001596241"/>
    </source>
</evidence>
<evidence type="ECO:0000256" key="3">
    <source>
        <dbReference type="ARBA" id="ARBA00022475"/>
    </source>
</evidence>
<feature type="transmembrane region" description="Helical" evidence="9">
    <location>
        <begin position="12"/>
        <end position="32"/>
    </location>
</feature>
<evidence type="ECO:0000256" key="5">
    <source>
        <dbReference type="ARBA" id="ARBA00022989"/>
    </source>
</evidence>
<dbReference type="EMBL" id="JBHSPW010000015">
    <property type="protein sequence ID" value="MFC5896536.1"/>
    <property type="molecule type" value="Genomic_DNA"/>
</dbReference>
<dbReference type="Gene3D" id="1.20.1250.20">
    <property type="entry name" value="MFS general substrate transporter like domains"/>
    <property type="match status" value="1"/>
</dbReference>
<keyword evidence="12" id="KW-1185">Reference proteome</keyword>
<organism evidence="11 12">
    <name type="scientific">Streptomyces ramulosus</name>
    <dbReference type="NCBI Taxonomy" id="47762"/>
    <lineage>
        <taxon>Bacteria</taxon>
        <taxon>Bacillati</taxon>
        <taxon>Actinomycetota</taxon>
        <taxon>Actinomycetes</taxon>
        <taxon>Kitasatosporales</taxon>
        <taxon>Streptomycetaceae</taxon>
        <taxon>Streptomyces</taxon>
    </lineage>
</organism>
<dbReference type="InterPro" id="IPR011701">
    <property type="entry name" value="MFS"/>
</dbReference>
<dbReference type="SUPFAM" id="SSF103473">
    <property type="entry name" value="MFS general substrate transporter"/>
    <property type="match status" value="1"/>
</dbReference>
<feature type="transmembrane region" description="Helical" evidence="9">
    <location>
        <begin position="83"/>
        <end position="102"/>
    </location>
</feature>
<protein>
    <submittedName>
        <fullName evidence="11">MFS transporter</fullName>
    </submittedName>
</protein>
<feature type="transmembrane region" description="Helical" evidence="9">
    <location>
        <begin position="273"/>
        <end position="295"/>
    </location>
</feature>
<dbReference type="Gene3D" id="1.20.1720.10">
    <property type="entry name" value="Multidrug resistance protein D"/>
    <property type="match status" value="1"/>
</dbReference>
<comment type="subcellular location">
    <subcellularLocation>
        <location evidence="1">Cell membrane</location>
        <topology evidence="1">Multi-pass membrane protein</topology>
    </subcellularLocation>
</comment>
<dbReference type="PANTHER" id="PTHR42718">
    <property type="entry name" value="MAJOR FACILITATOR SUPERFAMILY MULTIDRUG TRANSPORTER MFSC"/>
    <property type="match status" value="1"/>
</dbReference>
<evidence type="ECO:0000256" key="7">
    <source>
        <dbReference type="ARBA" id="ARBA00023251"/>
    </source>
</evidence>
<dbReference type="PANTHER" id="PTHR42718:SF46">
    <property type="entry name" value="BLR6921 PROTEIN"/>
    <property type="match status" value="1"/>
</dbReference>
<dbReference type="RefSeq" id="WP_345093316.1">
    <property type="nucleotide sequence ID" value="NZ_BAAAWG010000025.1"/>
</dbReference>
<dbReference type="PROSITE" id="PS50850">
    <property type="entry name" value="MFS"/>
    <property type="match status" value="1"/>
</dbReference>
<feature type="domain" description="Major facilitator superfamily (MFS) profile" evidence="10">
    <location>
        <begin position="16"/>
        <end position="469"/>
    </location>
</feature>
<keyword evidence="6 9" id="KW-0472">Membrane</keyword>
<dbReference type="PRINTS" id="PR01036">
    <property type="entry name" value="TCRTETB"/>
</dbReference>
<dbReference type="InterPro" id="IPR036259">
    <property type="entry name" value="MFS_trans_sf"/>
</dbReference>
<comment type="caution">
    <text evidence="11">The sequence shown here is derived from an EMBL/GenBank/DDBJ whole genome shotgun (WGS) entry which is preliminary data.</text>
</comment>
<dbReference type="InterPro" id="IPR020846">
    <property type="entry name" value="MFS_dom"/>
</dbReference>
<dbReference type="Pfam" id="PF07690">
    <property type="entry name" value="MFS_1"/>
    <property type="match status" value="1"/>
</dbReference>
<accession>A0ABW1FQ35</accession>
<evidence type="ECO:0000256" key="4">
    <source>
        <dbReference type="ARBA" id="ARBA00022692"/>
    </source>
</evidence>
<evidence type="ECO:0000256" key="9">
    <source>
        <dbReference type="SAM" id="Phobius"/>
    </source>
</evidence>
<keyword evidence="4 9" id="KW-0812">Transmembrane</keyword>
<evidence type="ECO:0000256" key="6">
    <source>
        <dbReference type="ARBA" id="ARBA00023136"/>
    </source>
</evidence>
<feature type="transmembrane region" description="Helical" evidence="9">
    <location>
        <begin position="172"/>
        <end position="190"/>
    </location>
</feature>
<feature type="transmembrane region" description="Helical" evidence="9">
    <location>
        <begin position="141"/>
        <end position="160"/>
    </location>
</feature>
<keyword evidence="5 9" id="KW-1133">Transmembrane helix</keyword>
<feature type="region of interest" description="Disordered" evidence="8">
    <location>
        <begin position="468"/>
        <end position="490"/>
    </location>
</feature>
<proteinExistence type="predicted"/>
<evidence type="ECO:0000259" key="10">
    <source>
        <dbReference type="PROSITE" id="PS50850"/>
    </source>
</evidence>
<feature type="transmembrane region" description="Helical" evidence="9">
    <location>
        <begin position="202"/>
        <end position="221"/>
    </location>
</feature>
<feature type="transmembrane region" description="Helical" evidence="9">
    <location>
        <begin position="307"/>
        <end position="325"/>
    </location>
</feature>
<feature type="transmembrane region" description="Helical" evidence="9">
    <location>
        <begin position="108"/>
        <end position="129"/>
    </location>
</feature>
<feature type="transmembrane region" description="Helical" evidence="9">
    <location>
        <begin position="442"/>
        <end position="461"/>
    </location>
</feature>
<feature type="transmembrane region" description="Helical" evidence="9">
    <location>
        <begin position="398"/>
        <end position="422"/>
    </location>
</feature>
<evidence type="ECO:0000256" key="8">
    <source>
        <dbReference type="SAM" id="MobiDB-lite"/>
    </source>
</evidence>
<gene>
    <name evidence="11" type="ORF">ACFP3M_27435</name>
</gene>
<evidence type="ECO:0000256" key="2">
    <source>
        <dbReference type="ARBA" id="ARBA00022448"/>
    </source>
</evidence>